<dbReference type="WBParaSite" id="GPUH_0000537801-mRNA-1">
    <property type="protein sequence ID" value="GPUH_0000537801-mRNA-1"/>
    <property type="gene ID" value="GPUH_0000537801"/>
</dbReference>
<protein>
    <submittedName>
        <fullName evidence="3">DUF3490 domain-containing protein</fullName>
    </submittedName>
</protein>
<reference evidence="1 2" key="2">
    <citation type="submission" date="2018-11" db="EMBL/GenBank/DDBJ databases">
        <authorList>
            <consortium name="Pathogen Informatics"/>
        </authorList>
    </citation>
    <scope>NUCLEOTIDE SEQUENCE [LARGE SCALE GENOMIC DNA]</scope>
</reference>
<proteinExistence type="predicted"/>
<reference evidence="3" key="1">
    <citation type="submission" date="2016-06" db="UniProtKB">
        <authorList>
            <consortium name="WormBaseParasite"/>
        </authorList>
    </citation>
    <scope>IDENTIFICATION</scope>
</reference>
<sequence length="131" mass="14425">MLSSSLINLSRCVHCHQAISSAAAALFTSRFSSTTVPDFDVLARKFQQWNEKKSDGDVALSDELVENREWLRWVNTEVIDSKSFSSYNGSGCSNPKLTSEANFSNRSKCSNCDLNSRSLGGIGVRFPVPVL</sequence>
<dbReference type="EMBL" id="UYRT01011277">
    <property type="protein sequence ID" value="VDK50449.1"/>
    <property type="molecule type" value="Genomic_DNA"/>
</dbReference>
<gene>
    <name evidence="1" type="ORF">GPUH_LOCUS5368</name>
</gene>
<dbReference type="Proteomes" id="UP000271098">
    <property type="component" value="Unassembled WGS sequence"/>
</dbReference>
<keyword evidence="2" id="KW-1185">Reference proteome</keyword>
<evidence type="ECO:0000313" key="3">
    <source>
        <dbReference type="WBParaSite" id="GPUH_0000537801-mRNA-1"/>
    </source>
</evidence>
<evidence type="ECO:0000313" key="2">
    <source>
        <dbReference type="Proteomes" id="UP000271098"/>
    </source>
</evidence>
<dbReference type="AlphaFoldDB" id="A0A183D9I0"/>
<evidence type="ECO:0000313" key="1">
    <source>
        <dbReference type="EMBL" id="VDK50449.1"/>
    </source>
</evidence>
<name>A0A183D9I0_9BILA</name>
<accession>A0A183D9I0</accession>
<organism evidence="3">
    <name type="scientific">Gongylonema pulchrum</name>
    <dbReference type="NCBI Taxonomy" id="637853"/>
    <lineage>
        <taxon>Eukaryota</taxon>
        <taxon>Metazoa</taxon>
        <taxon>Ecdysozoa</taxon>
        <taxon>Nematoda</taxon>
        <taxon>Chromadorea</taxon>
        <taxon>Rhabditida</taxon>
        <taxon>Spirurina</taxon>
        <taxon>Spiruromorpha</taxon>
        <taxon>Spiruroidea</taxon>
        <taxon>Gongylonematidae</taxon>
        <taxon>Gongylonema</taxon>
    </lineage>
</organism>